<proteinExistence type="inferred from homology"/>
<keyword evidence="2 3" id="KW-0186">Copper</keyword>
<dbReference type="OrthoDB" id="9811998at2"/>
<feature type="disulfide bond" description="Redox-active" evidence="4">
    <location>
        <begin position="74"/>
        <end position="78"/>
    </location>
</feature>
<protein>
    <submittedName>
        <fullName evidence="7">Protein SCO1/2</fullName>
    </submittedName>
</protein>
<evidence type="ECO:0000313" key="7">
    <source>
        <dbReference type="EMBL" id="RCW47657.1"/>
    </source>
</evidence>
<keyword evidence="8" id="KW-1185">Reference proteome</keyword>
<dbReference type="InterPro" id="IPR013766">
    <property type="entry name" value="Thioredoxin_domain"/>
</dbReference>
<dbReference type="PANTHER" id="PTHR12151">
    <property type="entry name" value="ELECTRON TRANSPORT PROTIN SCO1/SENC FAMILY MEMBER"/>
    <property type="match status" value="1"/>
</dbReference>
<dbReference type="CDD" id="cd02968">
    <property type="entry name" value="SCO"/>
    <property type="match status" value="1"/>
</dbReference>
<dbReference type="GO" id="GO:0046872">
    <property type="term" value="F:metal ion binding"/>
    <property type="evidence" value="ECO:0007669"/>
    <property type="project" value="UniProtKB-KW"/>
</dbReference>
<evidence type="ECO:0000256" key="5">
    <source>
        <dbReference type="SAM" id="Phobius"/>
    </source>
</evidence>
<name>A0A368W4K4_9BACL</name>
<gene>
    <name evidence="7" type="ORF">DFP97_108282</name>
</gene>
<feature type="binding site" evidence="3">
    <location>
        <position position="74"/>
    </location>
    <ligand>
        <name>Cu cation</name>
        <dbReference type="ChEBI" id="CHEBI:23378"/>
    </ligand>
</feature>
<keyword evidence="3" id="KW-0479">Metal-binding</keyword>
<dbReference type="SUPFAM" id="SSF52833">
    <property type="entry name" value="Thioredoxin-like"/>
    <property type="match status" value="1"/>
</dbReference>
<keyword evidence="5" id="KW-1133">Transmembrane helix</keyword>
<dbReference type="Pfam" id="PF02630">
    <property type="entry name" value="SCO1-SenC"/>
    <property type="match status" value="1"/>
</dbReference>
<evidence type="ECO:0000256" key="3">
    <source>
        <dbReference type="PIRSR" id="PIRSR603782-1"/>
    </source>
</evidence>
<organism evidence="7 8">
    <name type="scientific">Paenibacillus prosopidis</name>
    <dbReference type="NCBI Taxonomy" id="630520"/>
    <lineage>
        <taxon>Bacteria</taxon>
        <taxon>Bacillati</taxon>
        <taxon>Bacillota</taxon>
        <taxon>Bacilli</taxon>
        <taxon>Bacillales</taxon>
        <taxon>Paenibacillaceae</taxon>
        <taxon>Paenibacillus</taxon>
    </lineage>
</organism>
<feature type="binding site" evidence="3">
    <location>
        <position position="165"/>
    </location>
    <ligand>
        <name>Cu cation</name>
        <dbReference type="ChEBI" id="CHEBI:23378"/>
    </ligand>
</feature>
<evidence type="ECO:0000256" key="2">
    <source>
        <dbReference type="ARBA" id="ARBA00023008"/>
    </source>
</evidence>
<dbReference type="InterPro" id="IPR003782">
    <property type="entry name" value="SCO1/SenC"/>
</dbReference>
<dbReference type="InterPro" id="IPR036249">
    <property type="entry name" value="Thioredoxin-like_sf"/>
</dbReference>
<comment type="caution">
    <text evidence="7">The sequence shown here is derived from an EMBL/GenBank/DDBJ whole genome shotgun (WGS) entry which is preliminary data.</text>
</comment>
<evidence type="ECO:0000313" key="8">
    <source>
        <dbReference type="Proteomes" id="UP000252415"/>
    </source>
</evidence>
<evidence type="ECO:0000259" key="6">
    <source>
        <dbReference type="PROSITE" id="PS51352"/>
    </source>
</evidence>
<dbReference type="PROSITE" id="PS51352">
    <property type="entry name" value="THIOREDOXIN_2"/>
    <property type="match status" value="1"/>
</dbReference>
<dbReference type="EMBL" id="QPJD01000008">
    <property type="protein sequence ID" value="RCW47657.1"/>
    <property type="molecule type" value="Genomic_DNA"/>
</dbReference>
<keyword evidence="5" id="KW-0812">Transmembrane</keyword>
<dbReference type="RefSeq" id="WP_114380995.1">
    <property type="nucleotide sequence ID" value="NZ_QPJD01000008.1"/>
</dbReference>
<reference evidence="7 8" key="1">
    <citation type="submission" date="2018-07" db="EMBL/GenBank/DDBJ databases">
        <title>Genomic Encyclopedia of Type Strains, Phase III (KMG-III): the genomes of soil and plant-associated and newly described type strains.</title>
        <authorList>
            <person name="Whitman W."/>
        </authorList>
    </citation>
    <scope>NUCLEOTIDE SEQUENCE [LARGE SCALE GENOMIC DNA]</scope>
    <source>
        <strain evidence="7 8">CECT 7506</strain>
    </source>
</reference>
<keyword evidence="4" id="KW-1015">Disulfide bond</keyword>
<dbReference type="Gene3D" id="3.40.30.10">
    <property type="entry name" value="Glutaredoxin"/>
    <property type="match status" value="1"/>
</dbReference>
<feature type="domain" description="Thioredoxin" evidence="6">
    <location>
        <begin position="36"/>
        <end position="202"/>
    </location>
</feature>
<comment type="similarity">
    <text evidence="1">Belongs to the SCO1/2 family.</text>
</comment>
<feature type="transmembrane region" description="Helical" evidence="5">
    <location>
        <begin position="12"/>
        <end position="30"/>
    </location>
</feature>
<sequence>MEFVKKHSFKIAVLALCAAMGIYLLITNVIEPKQALPVLQAAPSFELTDIDGQPVSLESTNGKARIVYFYFANCPDVCPPTTFLLSQVQDQLETEGKLGSKAELISITFDPVRDTPEVIRDFAKRHFADFNGWRFLRGEEASTMQLAKDFGVGVMKNEEDGSYTHFNVITLVDKDGQIRKWINGSDEDLTAEKIVDELNKLL</sequence>
<dbReference type="PANTHER" id="PTHR12151:SF25">
    <property type="entry name" value="LINALOOL DEHYDRATASE_ISOMERASE DOMAIN-CONTAINING PROTEIN"/>
    <property type="match status" value="1"/>
</dbReference>
<keyword evidence="5" id="KW-0472">Membrane</keyword>
<accession>A0A368W4K4</accession>
<dbReference type="Proteomes" id="UP000252415">
    <property type="component" value="Unassembled WGS sequence"/>
</dbReference>
<evidence type="ECO:0000256" key="4">
    <source>
        <dbReference type="PIRSR" id="PIRSR603782-2"/>
    </source>
</evidence>
<feature type="binding site" evidence="3">
    <location>
        <position position="78"/>
    </location>
    <ligand>
        <name>Cu cation</name>
        <dbReference type="ChEBI" id="CHEBI:23378"/>
    </ligand>
</feature>
<evidence type="ECO:0000256" key="1">
    <source>
        <dbReference type="ARBA" id="ARBA00010996"/>
    </source>
</evidence>
<dbReference type="AlphaFoldDB" id="A0A368W4K4"/>